<feature type="region of interest" description="Disordered" evidence="6">
    <location>
        <begin position="590"/>
        <end position="613"/>
    </location>
</feature>
<dbReference type="SUPFAM" id="SSF56529">
    <property type="entry name" value="FAH"/>
    <property type="match status" value="1"/>
</dbReference>
<name>A0A124BYH8_ASPNG</name>
<dbReference type="Pfam" id="PF00596">
    <property type="entry name" value="Aldolase_II"/>
    <property type="match status" value="1"/>
</dbReference>
<dbReference type="Proteomes" id="UP000068243">
    <property type="component" value="Unassembled WGS sequence"/>
</dbReference>
<sequence length="1305" mass="141378">MPPSATVLQNEDASNAASGALGLSVSGQKLRIRSYPTFATLEEERLYRKQHLAAAFRIFAKRGFDEGIAGHISVRDPILTDHFWLNPLSMHFSQICVSDLILVNEAGQVVIGDEPINAAAFAIHSEIHKARPDVHAACHAHSVHGKAFSAFGRELDMITQDALRFYKSHSVYREFGGVVLDREEGKRIAQALGQGKAAILQNHGLITVGGSIDEAAFWFISLDKTCHAQLLVDAAERGSGHQKVIIKEAEAEFTAKQVGGPEKGWLGFQPYYDEVLAKTGEPKDMAASRFQRLIRFVAPTGETHFGEVPKDHHWSQSLIGVTAPIYEGSGPFDENFKLSEKSAEVKELLSPLVDVPFIYGVGLNYKQHADEAGVPLPEVPKTFVKYPDAMAGPYDDIPLHREARDVDYKGELVFVMASTVKNLDDKTNALSLVLGYTIGNDLSSRWWQAAAKGSQSNYAKSFDKFAPLGPVLVSSQLIPDPASLTLRTWVNGEKRQQSGIDDLIFDVPALIRFFSQGRTLRSGAVVMTGTPAGVGSFLEGEAKFLKEGDVVEIEVEEIGRIRNRITRDVPAIGVTETPAGVRLESQEQFADGAETRASSAPMTGRLSGEGPIPPVEAREAIRIRLSSVSVQSGSSSAAASVSPRGGSRSASVSEIGLSSSSLSSLYAAYENTIPPRTIECLVEVFHHTIYPIRPYLHWPTFSAQITSQLYRTDWGVFVVTMAVCALTAGRLYEGIPATTPAQGLELALLRPDSAALSATCYRAAVAAMPRSPLQISDYIAAMKAHALLASACLQNGDLKSPVTHLGDYASLSILNGFYAENKWPNGLTEVERQERRRLFWCVYQQEQYMVSNFGLPARHPQPDSHSVLYPAEVIDDADITATGVRLPLTTNTPVSFIRGCNFCSDLYQLLANNRSTWHKDTINPERKEDFRGSEIQRFIAGAHTQSPKLSASDSLHLISKAQQELPECLRAVKALTSELGTDRYSFVANIIFTTQNAKMLIVQADTPTITINRCCDIASDLLDELSSMPLTFFNAISTSSLHHLSHIGHLLGTTITHRPLSAWRYIQVRNILLVLADLLEKIESSRSASVSISPTPFVSGTAAAGSNSSLTATLRAQIREMDGYMARALQAGSTERTNAGAGGAGTGLLVMGQTLLLPWGVPAPVPVRASVGERVSNMDLWTRQVLNNQLPGQDLPTRSASEGQELNQAAGTINLPRAGSSSPANANTNPEAQTQALGLDQLLALVAQEPTQPLDRSDSNVNSFSYLLQTGSSESAEFEVGALDGSAPLLPEFSVEGWTGLGLLK</sequence>
<dbReference type="VEuPathDB" id="FungiDB:ASPNIDRAFT2_1084442"/>
<proteinExistence type="inferred from homology"/>
<protein>
    <recommendedName>
        <fullName evidence="7">Class II aldolase/adducin N-terminal domain-containing protein</fullName>
    </recommendedName>
</protein>
<dbReference type="GO" id="GO:0006107">
    <property type="term" value="P:oxaloacetate metabolic process"/>
    <property type="evidence" value="ECO:0007669"/>
    <property type="project" value="UniProtKB-ARBA"/>
</dbReference>
<dbReference type="EMBL" id="BCMY01000017">
    <property type="protein sequence ID" value="GAQ45573.1"/>
    <property type="molecule type" value="Genomic_DNA"/>
</dbReference>
<evidence type="ECO:0000256" key="5">
    <source>
        <dbReference type="ARBA" id="ARBA00023242"/>
    </source>
</evidence>
<dbReference type="FunFam" id="3.90.850.10:FF:000002">
    <property type="entry name" value="2-hydroxyhepta-2,4-diene-1,7-dioate isomerase"/>
    <property type="match status" value="1"/>
</dbReference>
<evidence type="ECO:0000313" key="9">
    <source>
        <dbReference type="Proteomes" id="UP000068243"/>
    </source>
</evidence>
<dbReference type="VEuPathDB" id="FungiDB:M747DRAFT_362658"/>
<dbReference type="CDD" id="cd12148">
    <property type="entry name" value="fungal_TF_MHR"/>
    <property type="match status" value="1"/>
</dbReference>
<dbReference type="FunFam" id="3.40.225.10:FF:000009">
    <property type="entry name" value="Class II aldolase/adducin N-terminal"/>
    <property type="match status" value="1"/>
</dbReference>
<dbReference type="Gene3D" id="3.90.850.10">
    <property type="entry name" value="Fumarylacetoacetase-like, C-terminal domain"/>
    <property type="match status" value="1"/>
</dbReference>
<dbReference type="InterPro" id="IPR001303">
    <property type="entry name" value="Aldolase_II/adducin_N"/>
</dbReference>
<dbReference type="VEuPathDB" id="FungiDB:An16g00420"/>
<dbReference type="Pfam" id="PF04082">
    <property type="entry name" value="Fungal_trans"/>
    <property type="match status" value="1"/>
</dbReference>
<keyword evidence="5" id="KW-0539">Nucleus</keyword>
<dbReference type="InterPro" id="IPR011234">
    <property type="entry name" value="Fumarylacetoacetase-like_C"/>
</dbReference>
<evidence type="ECO:0000256" key="2">
    <source>
        <dbReference type="ARBA" id="ARBA00022723"/>
    </source>
</evidence>
<dbReference type="VEuPathDB" id="FungiDB:ASPNIDRAFT2_1228457"/>
<evidence type="ECO:0000256" key="6">
    <source>
        <dbReference type="SAM" id="MobiDB-lite"/>
    </source>
</evidence>
<dbReference type="PANTHER" id="PTHR11820:SF112">
    <property type="entry name" value="FUMARYLACETOACETATE HYDROLASE FAMILY PROTEIN (AFU_ORTHOLOGUE AFUA_1G02370)-RELATED"/>
    <property type="match status" value="1"/>
</dbReference>
<organism evidence="8 9">
    <name type="scientific">Aspergillus niger</name>
    <dbReference type="NCBI Taxonomy" id="5061"/>
    <lineage>
        <taxon>Eukaryota</taxon>
        <taxon>Fungi</taxon>
        <taxon>Dikarya</taxon>
        <taxon>Ascomycota</taxon>
        <taxon>Pezizomycotina</taxon>
        <taxon>Eurotiomycetes</taxon>
        <taxon>Eurotiomycetidae</taxon>
        <taxon>Eurotiales</taxon>
        <taxon>Aspergillaceae</taxon>
        <taxon>Aspergillus</taxon>
        <taxon>Aspergillus subgen. Circumdati</taxon>
    </lineage>
</organism>
<comment type="caution">
    <text evidence="8">The sequence shown here is derived from an EMBL/GenBank/DDBJ whole genome shotgun (WGS) entry which is preliminary data.</text>
</comment>
<dbReference type="PANTHER" id="PTHR11820">
    <property type="entry name" value="ACYLPYRUVASE"/>
    <property type="match status" value="1"/>
</dbReference>
<dbReference type="VEuPathDB" id="FungiDB:An05g02490"/>
<evidence type="ECO:0000313" key="8">
    <source>
        <dbReference type="EMBL" id="GAQ45573.1"/>
    </source>
</evidence>
<dbReference type="Gene3D" id="3.40.225.10">
    <property type="entry name" value="Class II aldolase/adducin N-terminal domain"/>
    <property type="match status" value="1"/>
</dbReference>
<dbReference type="SMART" id="SM01007">
    <property type="entry name" value="Aldolase_II"/>
    <property type="match status" value="1"/>
</dbReference>
<keyword evidence="3" id="KW-0805">Transcription regulation</keyword>
<evidence type="ECO:0000256" key="3">
    <source>
        <dbReference type="ARBA" id="ARBA00023015"/>
    </source>
</evidence>
<dbReference type="InterPro" id="IPR036409">
    <property type="entry name" value="Aldolase_II/adducin_N_sf"/>
</dbReference>
<dbReference type="NCBIfam" id="NF004855">
    <property type="entry name" value="PRK06208.1"/>
    <property type="match status" value="1"/>
</dbReference>
<feature type="domain" description="Class II aldolase/adducin N-terminal" evidence="7">
    <location>
        <begin position="50"/>
        <end position="230"/>
    </location>
</feature>
<dbReference type="GO" id="GO:0006351">
    <property type="term" value="P:DNA-templated transcription"/>
    <property type="evidence" value="ECO:0007669"/>
    <property type="project" value="InterPro"/>
</dbReference>
<dbReference type="GO" id="GO:0003677">
    <property type="term" value="F:DNA binding"/>
    <property type="evidence" value="ECO:0007669"/>
    <property type="project" value="InterPro"/>
</dbReference>
<dbReference type="SUPFAM" id="SSF53639">
    <property type="entry name" value="AraD/HMP-PK domain-like"/>
    <property type="match status" value="1"/>
</dbReference>
<dbReference type="VEuPathDB" id="FungiDB:ATCC64974_42920"/>
<evidence type="ECO:0000256" key="4">
    <source>
        <dbReference type="ARBA" id="ARBA00023163"/>
    </source>
</evidence>
<dbReference type="Pfam" id="PF01557">
    <property type="entry name" value="FAA_hydrolase"/>
    <property type="match status" value="1"/>
</dbReference>
<dbReference type="GO" id="GO:0050163">
    <property type="term" value="F:oxaloacetate tautomerase activity"/>
    <property type="evidence" value="ECO:0007669"/>
    <property type="project" value="UniProtKB-ARBA"/>
</dbReference>
<dbReference type="InterPro" id="IPR036663">
    <property type="entry name" value="Fumarylacetoacetase_C_sf"/>
</dbReference>
<comment type="similarity">
    <text evidence="1">Belongs to the FAH family.</text>
</comment>
<dbReference type="VEuPathDB" id="FungiDB:ASPNIDRAFT2_1091221"/>
<dbReference type="InterPro" id="IPR007219">
    <property type="entry name" value="XnlR_reg_dom"/>
</dbReference>
<dbReference type="VEuPathDB" id="FungiDB:ATCC64974_71800"/>
<dbReference type="VEuPathDB" id="FungiDB:An08g09280"/>
<evidence type="ECO:0000256" key="1">
    <source>
        <dbReference type="ARBA" id="ARBA00010211"/>
    </source>
</evidence>
<keyword evidence="2" id="KW-0479">Metal-binding</keyword>
<dbReference type="VEuPathDB" id="FungiDB:ATCC64974_99300"/>
<accession>A0A124BYH8</accession>
<keyword evidence="4" id="KW-0804">Transcription</keyword>
<dbReference type="VEuPathDB" id="FungiDB:M747DRAFT_354436"/>
<evidence type="ECO:0000259" key="7">
    <source>
        <dbReference type="SMART" id="SM01007"/>
    </source>
</evidence>
<gene>
    <name evidence="8" type="ORF">ABL_08234</name>
</gene>
<reference evidence="9" key="1">
    <citation type="journal article" date="2016" name="Genome Announc.">
        <title>Draft genome sequence of Aspergillus niger strain An76.</title>
        <authorList>
            <person name="Gong W."/>
            <person name="Cheng Z."/>
            <person name="Zhang H."/>
            <person name="Liu L."/>
            <person name="Gao P."/>
            <person name="Wang L."/>
        </authorList>
    </citation>
    <scope>NUCLEOTIDE SEQUENCE [LARGE SCALE GENOMIC DNA]</scope>
    <source>
        <strain evidence="9">An76</strain>
    </source>
</reference>
<dbReference type="VEuPathDB" id="FungiDB:M747DRAFT_326602"/>
<dbReference type="GO" id="GO:0008270">
    <property type="term" value="F:zinc ion binding"/>
    <property type="evidence" value="ECO:0007669"/>
    <property type="project" value="InterPro"/>
</dbReference>
<dbReference type="OrthoDB" id="3238794at2759"/>